<dbReference type="PROSITE" id="PS51819">
    <property type="entry name" value="VOC"/>
    <property type="match status" value="1"/>
</dbReference>
<dbReference type="Proteomes" id="UP000306196">
    <property type="component" value="Unassembled WGS sequence"/>
</dbReference>
<dbReference type="GO" id="GO:0008168">
    <property type="term" value="F:methyltransferase activity"/>
    <property type="evidence" value="ECO:0007669"/>
    <property type="project" value="InterPro"/>
</dbReference>
<keyword evidence="3" id="KW-1185">Reference proteome</keyword>
<evidence type="ECO:0000313" key="2">
    <source>
        <dbReference type="EMBL" id="TLD68969.1"/>
    </source>
</evidence>
<proteinExistence type="predicted"/>
<feature type="domain" description="VOC" evidence="1">
    <location>
        <begin position="4"/>
        <end position="117"/>
    </location>
</feature>
<dbReference type="InterPro" id="IPR002052">
    <property type="entry name" value="DNA_methylase_N6_adenine_CS"/>
</dbReference>
<dbReference type="AlphaFoldDB" id="A0A5R8KBN5"/>
<evidence type="ECO:0000313" key="3">
    <source>
        <dbReference type="Proteomes" id="UP000306196"/>
    </source>
</evidence>
<evidence type="ECO:0000259" key="1">
    <source>
        <dbReference type="PROSITE" id="PS51819"/>
    </source>
</evidence>
<dbReference type="Pfam" id="PF00903">
    <property type="entry name" value="Glyoxalase"/>
    <property type="match status" value="1"/>
</dbReference>
<organism evidence="2 3">
    <name type="scientific">Phragmitibacter flavus</name>
    <dbReference type="NCBI Taxonomy" id="2576071"/>
    <lineage>
        <taxon>Bacteria</taxon>
        <taxon>Pseudomonadati</taxon>
        <taxon>Verrucomicrobiota</taxon>
        <taxon>Verrucomicrobiia</taxon>
        <taxon>Verrucomicrobiales</taxon>
        <taxon>Verrucomicrobiaceae</taxon>
        <taxon>Phragmitibacter</taxon>
    </lineage>
</organism>
<comment type="caution">
    <text evidence="2">The sequence shown here is derived from an EMBL/GenBank/DDBJ whole genome shotgun (WGS) entry which is preliminary data.</text>
</comment>
<dbReference type="SUPFAM" id="SSF54593">
    <property type="entry name" value="Glyoxalase/Bleomycin resistance protein/Dihydroxybiphenyl dioxygenase"/>
    <property type="match status" value="1"/>
</dbReference>
<sequence length="121" mass="13511">MQTTCASPILQVKDLQEALSFYIDVLGFSEDFVYGDPPYYAGVKYGEVIFHLCSSEEGEERLGKGAVYVFCDEVDGYYAKIISRGAEVTSPLNTYPYGMRDFQIKDKDGNLLTFGTSVEEV</sequence>
<dbReference type="GO" id="GO:0032259">
    <property type="term" value="P:methylation"/>
    <property type="evidence" value="ECO:0007669"/>
    <property type="project" value="InterPro"/>
</dbReference>
<dbReference type="RefSeq" id="WP_138088098.1">
    <property type="nucleotide sequence ID" value="NZ_VAUV01000017.1"/>
</dbReference>
<protein>
    <submittedName>
        <fullName evidence="2">VOC family protein</fullName>
    </submittedName>
</protein>
<dbReference type="EMBL" id="VAUV01000017">
    <property type="protein sequence ID" value="TLD68969.1"/>
    <property type="molecule type" value="Genomic_DNA"/>
</dbReference>
<dbReference type="InterPro" id="IPR004360">
    <property type="entry name" value="Glyas_Fos-R_dOase_dom"/>
</dbReference>
<reference evidence="2 3" key="1">
    <citation type="submission" date="2019-05" db="EMBL/GenBank/DDBJ databases">
        <title>Verrucobacter flavum gen. nov., sp. nov. a new member of the family Verrucomicrobiaceae.</title>
        <authorList>
            <person name="Szuroczki S."/>
            <person name="Abbaszade G."/>
            <person name="Szabo A."/>
            <person name="Felfoldi T."/>
            <person name="Schumann P."/>
            <person name="Boka K."/>
            <person name="Keki Z."/>
            <person name="Toumi M."/>
            <person name="Toth E."/>
        </authorList>
    </citation>
    <scope>NUCLEOTIDE SEQUENCE [LARGE SCALE GENOMIC DNA]</scope>
    <source>
        <strain evidence="2 3">MG-N-17</strain>
    </source>
</reference>
<dbReference type="InterPro" id="IPR037523">
    <property type="entry name" value="VOC_core"/>
</dbReference>
<accession>A0A5R8KBN5</accession>
<dbReference type="Gene3D" id="3.10.180.10">
    <property type="entry name" value="2,3-Dihydroxybiphenyl 1,2-Dioxygenase, domain 1"/>
    <property type="match status" value="1"/>
</dbReference>
<dbReference type="OrthoDB" id="9798201at2"/>
<dbReference type="GO" id="GO:0003676">
    <property type="term" value="F:nucleic acid binding"/>
    <property type="evidence" value="ECO:0007669"/>
    <property type="project" value="InterPro"/>
</dbReference>
<gene>
    <name evidence="2" type="ORF">FEM03_20115</name>
</gene>
<name>A0A5R8KBN5_9BACT</name>
<dbReference type="InterPro" id="IPR029068">
    <property type="entry name" value="Glyas_Bleomycin-R_OHBP_Dase"/>
</dbReference>
<dbReference type="PROSITE" id="PS00092">
    <property type="entry name" value="N6_MTASE"/>
    <property type="match status" value="1"/>
</dbReference>